<dbReference type="SUPFAM" id="SSF55608">
    <property type="entry name" value="Homing endonucleases"/>
    <property type="match status" value="1"/>
</dbReference>
<dbReference type="InterPro" id="IPR031248">
    <property type="entry name" value="RNF213"/>
</dbReference>
<dbReference type="GO" id="GO:0005737">
    <property type="term" value="C:cytoplasm"/>
    <property type="evidence" value="ECO:0007669"/>
    <property type="project" value="UniProtKB-SubCell"/>
</dbReference>
<dbReference type="PANTHER" id="PTHR22605">
    <property type="entry name" value="RZ-TYPE DOMAIN-CONTAINING PROTEIN"/>
    <property type="match status" value="1"/>
</dbReference>
<comment type="subcellular location">
    <subcellularLocation>
        <location evidence="1">Cytoplasm</location>
    </subcellularLocation>
</comment>
<feature type="domain" description="RZ-type" evidence="8">
    <location>
        <begin position="4306"/>
        <end position="4380"/>
    </location>
</feature>
<dbReference type="InterPro" id="IPR027434">
    <property type="entry name" value="Homing_endonucl"/>
</dbReference>
<dbReference type="InterPro" id="IPR046439">
    <property type="entry name" value="ZF_RZ_dom"/>
</dbReference>
<dbReference type="GO" id="GO:0030908">
    <property type="term" value="P:protein splicing"/>
    <property type="evidence" value="ECO:0007669"/>
    <property type="project" value="InterPro"/>
</dbReference>
<evidence type="ECO:0000256" key="4">
    <source>
        <dbReference type="ARBA" id="ARBA00022771"/>
    </source>
</evidence>
<name>A0A8J6B186_9EUKA</name>
<evidence type="ECO:0000256" key="5">
    <source>
        <dbReference type="ARBA" id="ARBA00022833"/>
    </source>
</evidence>
<dbReference type="EMBL" id="JAHDYR010000003">
    <property type="protein sequence ID" value="KAG9397130.1"/>
    <property type="molecule type" value="Genomic_DNA"/>
</dbReference>
<evidence type="ECO:0000313" key="10">
    <source>
        <dbReference type="Proteomes" id="UP000717585"/>
    </source>
</evidence>
<sequence>MRKAKNEGRNGGGKRGGSRVCTLTIVHSKDQKVVFSSKKNKDEKPEVLKLTKKLLATTLDVKLVDDCAVFSIDDEEVRRPMWGRTKSFTLNHAPVDLFLAQYPHITSEYKDIKSHSWSALMHNKHSPEDLAKIFPALDDEQIAKWNHPLPDDPNCFEHIISKAWKMLHDDETEKRDLRFPQLPDPISSFIVSEKNIIDILPLCDSLPQVPDFYVALPMAAEDDDTDAEPQPADDSGAESDGTAAFFEDAVIPSETPIQLWMKQQTDIADSIEAGFKRHKVCDVPIRFFSEKFFRHILEKAPVQFMPFVIDYVPALADTCFKRLRRFVTDYKEVYPEVCAPFMDIVCKEDRLKIDSAVAAYRGAIAAKESYDKAYAEAIKHNENCKEGETQVPVPSHAPAPWKPDTEEIQALQQAVKSVTITEEYMLDVGTDFFKTAGLLDVVNSLFDKAIAAVDDITDIVKYASAVSGILQRYKRGMDPNWPTKYVLPRVEHSPVDLMRLYCLNPKSYVVGLPGAMVTTLERRISTEMKNTKTTEEAIDFTAALKTALETTTLDDASPLAVVYTKTQVRPENQQPLFSLMLLIHRITGLTCRSVEDFKGMVEKHISGRGELPIGQLRFFNRCALLLPLDDDTQPDPTPDPADSEVVGFRSDIIAVVTPNQARYNAIREQSAVFELQKKRNQRVMKFLVDILGTFGAKLDDSFAKSFNPLSQTNYVDWANRLADLAPALPHLHTLYVLGHKNAFFFRRIMAHIDRATDGTGKITLENLASVSAKLKEECQLILNTARLGTITMGDLKPVWDMDPETLTSQFTQLYVATQTPGPEFDLTSVDISGNCDETMTRFSQSVTLPDEVASTITRLNQLVETAKNGTAMKLLCDLAIRIQPAMMRVDPKVQDILMMTENLKRRDDPTAPLNDIAGFSTGRLEVESDSRGLIIGETGDARAEQRLKTIANMCEDNVWKVVDWLVDRQNNFLVPALESYGPGDELTKTDSRLKNNFKQFVEIGRDHIDGNNIQLQDVIEDVLVLRDLIGSFRSHITNFQTFTNRLWEAVKDKNRCDRILTSTESMVNSITFLTELTDLKAKVTASGKKKTMSQLAEIRGGLIVLDLDPRSLPAFEDNTQLVSFLVFDSNDASVDRVSQLKSSMAQTMDAGASPADIRDAIGMIRSQTQSARKISFAQLLDIEARAVLMEQDEEGKNSKSKDVKHIKKLIAACRRLAGNAHNLARTGHPAFAVRHVFHFWHASADDIDDISKRLAQVETTWMVQLRRLQAESFDLACAESSTVMRLLRKLNDGDTVYNLEQAICRSTDISAIHKVIPQLGKITIPKPGKPESHVVLKGASNVFLVGDTHMTDPFVFCLDLFRTEVGRLPISAEVFRCKPDTTIDDVARFGQRVGSAKPHAVFVAIRPSVMPRAMQVALIKVMRDLPPKARVAVIEVDKDVKAAFIVGQLTETASVRSLKAADPAKNLAELKRWVRKQSAVRDVTVVTSGSSGTGKTRFIFGLLRKFGSNGPDGKFRGPPTNNISINGPIRPELFSNLEEGAVNLIQVSPTATGDISGILFDFMVLRRLVMANGKVVDRNRSTFVEATLRHKGGLTRAWKLGLMLNCTELVLHKEDRTALHDRYGVSTDLVHYEFDNKVGREAESQRALCVINGSFSAFENHLLIAYRQAMRDGTLRKPPGRTDRYGRFHEFDFMRTTVDRIPDYVKRKLNVVPFPDGVAELNAIVRDCLPSNAQAYSYQRQIRRFMAYFYDMHHRMQDNYVYQAYAVENLITHAAKDIVLDGHDAAVRSELMTIPDPNRHKHMAEMVGMMLSRGTDAEKADDIRFSGLLADLADSVGTRQRPFVMTGYSYNRAVSIAMRLMAGVPTILCGATGSGKCLARGTKVLMASGQFQCAEDIQAGDMIMGAEGTPKRVLTVARGREEMARVETGVGAFTSNMSHVISFMMSGAGPTLTKDSDCRVEFVLVSRDEANEVSAVRARSEAFTDLDAAEAFKATLEQPDAVHENCPVLHDGTILDMPVRRFLDDECMHPNLRERAFMFHAPRIERFDTSAALANSPPAVVDDVPDAPSFEWTLGAWLGTGSVGHDGEPQLTAADPDVVEGFRLWAKSVGCRLVPADEADCYILLGDDGLDSPFLTWLRANDLCSTKHVPPAIKLGSVQQRLSFLAGFVDTNGTLDSGAFVITHAQGQVEEDIKFIARALGLLVKESGADAATSSFMIHGALPCRVHKTDMASPDGPTPVGFTVTPQPEDDYYGFTMEGPTCRFIVTESMLVTHNTYTIQCIAERTGMELIHMRIHAAYDETRLYKELREKVIEARDLYESTNRRVILFFDELNTTKSINIFKEIICEHRIDGVLINEVIGRNFLRDKKLDNSGAILALVGAINPYVSRSDEELTFVRRAGLNLDDLGSTTDEKMAKLVYRVEKLPPTLTHFVVSFESLPAHELTDCIRIRLDETLSRMHSFDKGSIAPDTYKEQLSFLSVVTHAAHSYMTTSPSSQCRHVSFREVNMVAEMFALFTRYPIGDKHGLMEYFTDDAEAEVNKLTVGFGDYAAAVTAVACVYGSKVSPRTELYDAVATAILQAGLVDADSGFNGEEVAETVTVFRRCVTDHLQLPKGTAMNDALSENCFLMVCTLVLRLPMYIIGLPGTSKTLSKTVIKDTMVGTRNEDALFSQLPAVHFQTLQCSPITRTTDLAEAFETVEKSVANSRTAGMIYALCLEEIGLAEMSTDMPLKILHQKFDHMLDVPVEQRIGFVAMSNWALDPAKLNRGLWVLRDTPSEADLIKTAVDITVTNQTLLHGKKRAKQQDVDPNVTRPFLEALSKAYQTLVRTMAEESTTDIKPLTHNDVSSTNTLFPRSNFFAQRDFFSACKLIADRLREPGMQIQDILVEAVRRNFSGLPAGAQTRVNKMIEDAVIEIERINISDASSLKKEHRMSRLIKTALRERGGHARYPMIISSNPAGILKTLVRYKIVPENAEVIWGSSFEKDRTYVAHCALLQRLKVQLDRGGTVVLTGLDKLYEACYDLFNCAYTTYGARSYVDLGFRSIEVKALVHKNFRLIVIATPQEVYRDMPIPLLNRFEKYLFDSSLENMTDVAANAARTVIGWVTDQEQALSRLRPFGTQTAQTPLFVGHGIGLEQSIADLVDGQFDDEASDADAEAERVVDFTKAALWRTASEEARLLLGQNDGHAACLADALKNHVVEAKKKKVKASGGKKAKDSQDDEGSKMKPVRLFVTTFADVDAQEAIVAQAAEGAGVDKEAVRYTPLSTVDTRKDLTKILRTWEKQGGVQVLVADQESLAFSSGALLRTVEHSIEDLWKNKKTGKPIKIKATRTPALVLIAHCHRVETECHREGVDQRARFRPADIVRSFDGKWEHYHIDDTCDRWTVSEADTAAIVRQRLDCDTLNPDEVRADILDALKHTVHDPSSKDRTHADEVARTLAGNKRMRRVVYHLAEQLVLDHDKQPEDAEIFMSFMDDWMKAEAKATGSKQGSLKKHLKAVIMDKVLFAFRFVIASLDTCHNLSSVVKPARHAKAWHELWSRLAEHHVFVAVGKSSTSPMGQTFKVTLTRSPATLLFPFSNAIFAETERWRETMMEHHESIIQRVTLLEAFLKDGASDLAKELSAITVGNDAMHEFAAVYAHDLLRQLQSDDHALVTFIAETACQLVPKKRSVAAVIAAVSVVGQSNFGMLALMKHVVSCATVVNGKTFNANALMNRAAGIAVRLIKADKDSLSAIPTAVLLASTFMAMKSVQTVVGLKPNEHTRILQAACSMVTIIARLTKMCNAVDVNMCCKLALDSSILTDIFEMIPAKPADDSTAESESSESDSDSDDSDIVERRRAKRWQLDSDSDSDSDSDFEATSDDSSEYDSDYSSDSSEYSDPDPDAGYEVPVQTVDQAMTHPDLSPYALKILMGISAVLAQTVAAAALSQPNTESAITMNPTALMAAVAELWYELWAPIAVPESIEYSGFFNSKPDSLWLTAFVDHVIDRVVSRLDFAPHSMTWLNSMVPRALDMILTLSGTVEGIDKGVYMVFNRCMKYNADRAALFMLTPPLACYTMISGAENHDWMPTLFGDGTPHAQEDGALHTVRYAAASTMATIGRAVTAALPVSKHHILPGILVHLKVAVEHNTPMEGVEALLVGVFQQAVAILTSDWPRANQTLAHAVADICHAAQAKVQRAGEGVSMAKATAHVLSSVLEAKGLSQLEVMLTAGQFGFASIPGLQSILKPDWPAAMAPLMIEWEKVSATDPMDMLKQLKQAGFTDDDFNDSRAAGLKVFRHRVATSDQTQGWVQAMATGDRMRGTFLPTDDDATQEVFRVMSDGKRMAQWVCTKCGTPFFIGECSMPMQVGVCVSCGAQVGGTHHNPLSGSVKVANNTDAAAFKDSIEIIRSETIPAGAVRSLSTVGVTTMARILLLSIHGDQISHKKALSLTNLALTHSAGKVQSVDEMWILLHLLFIHMAKVCVTSFNTADSRNKWELEFNKAYHSLIDTLPYHRDRLMAMTSISRVRDIIGTVDAVKQLETMDALLDCPGLNAVEHRAACTLADVTSTTDFIVRNKADAMHECICHLPDILAVVRRCEKDELGSVVRDLRLSRPSVHVAVQKYARAFIAHSQPGKAVFDSDNADDVPTGIFKPDQTPNGLFVRRFLRQLVRSADDFFTDVYRMTHNAKLGGKQVRHFMVGGTDPTLPVESYAIASPSFELFFGPSFRVQDTTDALVEWTLTFCPPQAEFDSLLRIYKIIPPVSDPIDIFKANIPQQPPQPELFSRLSRATDVDLGEARGLLDIAMKVVHSSQHDLNAVIKKLDMPTSPLLSGVSMCHAVGALQLVDSIFLGRRQKLGEARDWMLTAGPFAPFAPVTAADEEPDAVNNVVQALAPFDSQEDLWTAYVMALDSALLFSKQIEEGTDPASKAKSTGLMDFATLCDLRTTYIEDEMEVYTKFAALSDVRISDVPVLLACVAESWC</sequence>
<dbReference type="InterPro" id="IPR007868">
    <property type="entry name" value="Hom_end_hint"/>
</dbReference>
<dbReference type="PANTHER" id="PTHR22605:SF1">
    <property type="entry name" value="RZ-TYPE DOMAIN-CONTAINING PROTEIN"/>
    <property type="match status" value="1"/>
</dbReference>
<dbReference type="Pfam" id="PF20173">
    <property type="entry name" value="ZnF_RZ-type"/>
    <property type="match status" value="1"/>
</dbReference>
<feature type="region of interest" description="Disordered" evidence="7">
    <location>
        <begin position="3811"/>
        <end position="3887"/>
    </location>
</feature>
<accession>A0A8J6B186</accession>
<gene>
    <name evidence="9" type="ORF">J8273_1038</name>
</gene>
<dbReference type="GO" id="GO:0008270">
    <property type="term" value="F:zinc ion binding"/>
    <property type="evidence" value="ECO:0007669"/>
    <property type="project" value="UniProtKB-KW"/>
</dbReference>
<evidence type="ECO:0000256" key="6">
    <source>
        <dbReference type="ARBA" id="ARBA00022859"/>
    </source>
</evidence>
<keyword evidence="3" id="KW-0479">Metal-binding</keyword>
<dbReference type="InterPro" id="IPR036844">
    <property type="entry name" value="Hint_dom_sf"/>
</dbReference>
<comment type="caution">
    <text evidence="9">The sequence shown here is derived from an EMBL/GenBank/DDBJ whole genome shotgun (WGS) entry which is preliminary data.</text>
</comment>
<dbReference type="GO" id="GO:0002376">
    <property type="term" value="P:immune system process"/>
    <property type="evidence" value="ECO:0007669"/>
    <property type="project" value="UniProtKB-KW"/>
</dbReference>
<evidence type="ECO:0000256" key="7">
    <source>
        <dbReference type="SAM" id="MobiDB-lite"/>
    </source>
</evidence>
<keyword evidence="6" id="KW-0391">Immunity</keyword>
<dbReference type="PROSITE" id="PS51981">
    <property type="entry name" value="ZF_RZ"/>
    <property type="match status" value="1"/>
</dbReference>
<dbReference type="Gene3D" id="2.170.16.10">
    <property type="entry name" value="Hedgehog/Intein (Hint) domain"/>
    <property type="match status" value="1"/>
</dbReference>
<dbReference type="SUPFAM" id="SSF51294">
    <property type="entry name" value="Hedgehog/intein (Hint) domain"/>
    <property type="match status" value="1"/>
</dbReference>
<evidence type="ECO:0000313" key="9">
    <source>
        <dbReference type="EMBL" id="KAG9397130.1"/>
    </source>
</evidence>
<dbReference type="GO" id="GO:0016887">
    <property type="term" value="F:ATP hydrolysis activity"/>
    <property type="evidence" value="ECO:0007669"/>
    <property type="project" value="InterPro"/>
</dbReference>
<evidence type="ECO:0000256" key="3">
    <source>
        <dbReference type="ARBA" id="ARBA00022723"/>
    </source>
</evidence>
<keyword evidence="2" id="KW-0963">Cytoplasm</keyword>
<dbReference type="OrthoDB" id="2423195at2759"/>
<organism evidence="9 10">
    <name type="scientific">Carpediemonas membranifera</name>
    <dbReference type="NCBI Taxonomy" id="201153"/>
    <lineage>
        <taxon>Eukaryota</taxon>
        <taxon>Metamonada</taxon>
        <taxon>Carpediemonas-like organisms</taxon>
        <taxon>Carpediemonas</taxon>
    </lineage>
</organism>
<keyword evidence="5" id="KW-0862">Zinc</keyword>
<dbReference type="Gene3D" id="3.10.28.10">
    <property type="entry name" value="Homing endonucleases"/>
    <property type="match status" value="1"/>
</dbReference>
<keyword evidence="10" id="KW-1185">Reference proteome</keyword>
<feature type="compositionally biased region" description="Acidic residues" evidence="7">
    <location>
        <begin position="3815"/>
        <end position="3832"/>
    </location>
</feature>
<dbReference type="GO" id="GO:0004842">
    <property type="term" value="F:ubiquitin-protein transferase activity"/>
    <property type="evidence" value="ECO:0007669"/>
    <property type="project" value="InterPro"/>
</dbReference>
<feature type="compositionally biased region" description="Acidic residues" evidence="7">
    <location>
        <begin position="3846"/>
        <end position="3884"/>
    </location>
</feature>
<reference evidence="9" key="1">
    <citation type="submission" date="2021-05" db="EMBL/GenBank/DDBJ databases">
        <title>A free-living protist that lacks canonical eukaryotic 1 DNA replication and segregation systems.</title>
        <authorList>
            <person name="Salas-Leiva D.E."/>
            <person name="Tromer E.C."/>
            <person name="Curtis B.A."/>
            <person name="Jerlstrom-Hultqvist J."/>
            <person name="Kolisko M."/>
            <person name="Yi Z."/>
            <person name="Salas-Leiva J.S."/>
            <person name="Gallot-Lavallee L."/>
            <person name="Kops G.J.P.L."/>
            <person name="Archibald J.M."/>
            <person name="Simpson A.G.B."/>
            <person name="Roger A.J."/>
        </authorList>
    </citation>
    <scope>NUCLEOTIDE SEQUENCE</scope>
    <source>
        <strain evidence="9">BICM</strain>
    </source>
</reference>
<protein>
    <submittedName>
        <fullName evidence="9">E3 ubiquitin-protein ligase</fullName>
    </submittedName>
</protein>
<keyword evidence="4" id="KW-0863">Zinc-finger</keyword>
<proteinExistence type="predicted"/>
<dbReference type="Proteomes" id="UP000717585">
    <property type="component" value="Unassembled WGS sequence"/>
</dbReference>
<evidence type="ECO:0000259" key="8">
    <source>
        <dbReference type="PROSITE" id="PS51981"/>
    </source>
</evidence>
<evidence type="ECO:0000256" key="1">
    <source>
        <dbReference type="ARBA" id="ARBA00004496"/>
    </source>
</evidence>
<evidence type="ECO:0000256" key="2">
    <source>
        <dbReference type="ARBA" id="ARBA00022490"/>
    </source>
</evidence>
<dbReference type="Pfam" id="PF05203">
    <property type="entry name" value="Hom_end_hint"/>
    <property type="match status" value="1"/>
</dbReference>